<reference evidence="1 2" key="2">
    <citation type="submission" date="2018-11" db="EMBL/GenBank/DDBJ databases">
        <authorList>
            <consortium name="Pathogen Informatics"/>
        </authorList>
    </citation>
    <scope>NUCLEOTIDE SEQUENCE [LARGE SCALE GENOMIC DNA]</scope>
    <source>
        <strain evidence="1 2">NST_G2</strain>
    </source>
</reference>
<dbReference type="Proteomes" id="UP000275846">
    <property type="component" value="Unassembled WGS sequence"/>
</dbReference>
<evidence type="ECO:0000313" key="3">
    <source>
        <dbReference type="WBParaSite" id="SSLN_0001468101-mRNA-1"/>
    </source>
</evidence>
<dbReference type="STRING" id="70667.A0A183TCE5"/>
<accession>A0A183TCE5</accession>
<dbReference type="Gene3D" id="2.30.29.30">
    <property type="entry name" value="Pleckstrin-homology domain (PH domain)/Phosphotyrosine-binding domain (PTB)"/>
    <property type="match status" value="1"/>
</dbReference>
<dbReference type="WBParaSite" id="SSLN_0001468101-mRNA-1">
    <property type="protein sequence ID" value="SSLN_0001468101-mRNA-1"/>
    <property type="gene ID" value="SSLN_0001468101"/>
</dbReference>
<proteinExistence type="predicted"/>
<dbReference type="InterPro" id="IPR011993">
    <property type="entry name" value="PH-like_dom_sf"/>
</dbReference>
<sequence>MTFLYLSALSPQDDVIPAVVEQTGDWEKLRLSRLDCYLRLTEDRLELLDGGSQRVLHWFPYLLIRRCASASIAEYAKRVHVKVNRQVLHREIDLPVVSFSKFLIYFRKLWDAESDP</sequence>
<dbReference type="EMBL" id="UYSU01038688">
    <property type="protein sequence ID" value="VDM00529.1"/>
    <property type="molecule type" value="Genomic_DNA"/>
</dbReference>
<keyword evidence="2" id="KW-1185">Reference proteome</keyword>
<organism evidence="3">
    <name type="scientific">Schistocephalus solidus</name>
    <name type="common">Tapeworm</name>
    <dbReference type="NCBI Taxonomy" id="70667"/>
    <lineage>
        <taxon>Eukaryota</taxon>
        <taxon>Metazoa</taxon>
        <taxon>Spiralia</taxon>
        <taxon>Lophotrochozoa</taxon>
        <taxon>Platyhelminthes</taxon>
        <taxon>Cestoda</taxon>
        <taxon>Eucestoda</taxon>
        <taxon>Diphyllobothriidea</taxon>
        <taxon>Diphyllobothriidae</taxon>
        <taxon>Schistocephalus</taxon>
    </lineage>
</organism>
<gene>
    <name evidence="1" type="ORF">SSLN_LOCUS14143</name>
</gene>
<evidence type="ECO:0000313" key="2">
    <source>
        <dbReference type="Proteomes" id="UP000275846"/>
    </source>
</evidence>
<reference evidence="3" key="1">
    <citation type="submission" date="2016-06" db="UniProtKB">
        <authorList>
            <consortium name="WormBaseParasite"/>
        </authorList>
    </citation>
    <scope>IDENTIFICATION</scope>
</reference>
<evidence type="ECO:0000313" key="1">
    <source>
        <dbReference type="EMBL" id="VDM00529.1"/>
    </source>
</evidence>
<dbReference type="AlphaFoldDB" id="A0A183TCE5"/>
<dbReference type="SUPFAM" id="SSF50729">
    <property type="entry name" value="PH domain-like"/>
    <property type="match status" value="1"/>
</dbReference>
<name>A0A183TCE5_SCHSO</name>
<protein>
    <submittedName>
        <fullName evidence="3">HTH LytTR-type domain-containing protein</fullName>
    </submittedName>
</protein>